<evidence type="ECO:0000256" key="4">
    <source>
        <dbReference type="SAM" id="MobiDB-lite"/>
    </source>
</evidence>
<evidence type="ECO:0000313" key="7">
    <source>
        <dbReference type="Proteomes" id="UP000606172"/>
    </source>
</evidence>
<dbReference type="AlphaFoldDB" id="A0A919RFP9"/>
<dbReference type="InterPro" id="IPR014636">
    <property type="entry name" value="RNaseH/PGlycerate_mutase"/>
</dbReference>
<feature type="active site" description="Tele-phosphohistidine intermediate" evidence="1">
    <location>
        <position position="241"/>
    </location>
</feature>
<sequence>MTTYLIEADGGSRGNPGPAGYGAVVKDAAGGRVLAEVAEAIGTATNNVAEYRGLIAGLTALLDHAGDGAKVEVRMDSKLVIEQMAGRWKVKHEGLKPLALEAAGLARRLKVTWKWIPRADNSHADRLANEAMDAAAEGLPWTRSASSDVGLKDVGLGQASSDVGLEDVGLGQASSDVGLGRGSDVGLEDVGLGRGSGARQEESDQRPGGQEAGSRPGTEDKSTGWAAPPTRTATTLLLLRHGQTPLSIERRFSGLGDAELTAEGIAQAEAAATRFTREPYKLDAIISSPLKRARVTAELIATHCGIPLEIDDGLRETDFGAWEGHTFAEVQERWPGELTTWLADPAAAPPGGESFTVTARRVESARDRILQAHPGANVLVVSHVTPIKLLVRLALLAPPAALYRMHLDVACLSRIDYYSDGPAVLKYLNDTSHLH</sequence>
<dbReference type="Pfam" id="PF13456">
    <property type="entry name" value="RVT_3"/>
    <property type="match status" value="1"/>
</dbReference>
<dbReference type="SUPFAM" id="SSF53098">
    <property type="entry name" value="Ribonuclease H-like"/>
    <property type="match status" value="1"/>
</dbReference>
<dbReference type="Gene3D" id="3.40.50.1240">
    <property type="entry name" value="Phosphoglycerate mutase-like"/>
    <property type="match status" value="1"/>
</dbReference>
<accession>A0A919RFP9</accession>
<dbReference type="CDD" id="cd07067">
    <property type="entry name" value="HP_PGM_like"/>
    <property type="match status" value="1"/>
</dbReference>
<dbReference type="Gene3D" id="3.30.420.10">
    <property type="entry name" value="Ribonuclease H-like superfamily/Ribonuclease H"/>
    <property type="match status" value="1"/>
</dbReference>
<dbReference type="SMART" id="SM00855">
    <property type="entry name" value="PGAM"/>
    <property type="match status" value="1"/>
</dbReference>
<dbReference type="PANTHER" id="PTHR48100:SF1">
    <property type="entry name" value="HISTIDINE PHOSPHATASE FAMILY PROTEIN-RELATED"/>
    <property type="match status" value="1"/>
</dbReference>
<dbReference type="InterPro" id="IPR036397">
    <property type="entry name" value="RNaseH_sf"/>
</dbReference>
<feature type="region of interest" description="Disordered" evidence="4">
    <location>
        <begin position="173"/>
        <end position="230"/>
    </location>
</feature>
<protein>
    <submittedName>
        <fullName evidence="6">Bifunctional RNase H/acid phosphatase</fullName>
    </submittedName>
</protein>
<feature type="binding site" evidence="3">
    <location>
        <position position="292"/>
    </location>
    <ligand>
        <name>substrate</name>
    </ligand>
</feature>
<proteinExistence type="predicted"/>
<evidence type="ECO:0000256" key="1">
    <source>
        <dbReference type="PIRSR" id="PIRSR036922-1"/>
    </source>
</evidence>
<comment type="caution">
    <text evidence="6">The sequence shown here is derived from an EMBL/GenBank/DDBJ whole genome shotgun (WGS) entry which is preliminary data.</text>
</comment>
<dbReference type="CDD" id="cd09279">
    <property type="entry name" value="RNase_HI_like"/>
    <property type="match status" value="1"/>
</dbReference>
<name>A0A919RFP9_9ACTN</name>
<dbReference type="InterPro" id="IPR012337">
    <property type="entry name" value="RNaseH-like_sf"/>
</dbReference>
<dbReference type="EMBL" id="BOOW01000012">
    <property type="protein sequence ID" value="GII91940.1"/>
    <property type="molecule type" value="Genomic_DNA"/>
</dbReference>
<dbReference type="PROSITE" id="PS50879">
    <property type="entry name" value="RNASE_H_1"/>
    <property type="match status" value="1"/>
</dbReference>
<feature type="active site" description="Proton donor/acceptor; for phosphatase activity" evidence="1">
    <location>
        <position position="316"/>
    </location>
</feature>
<dbReference type="InterPro" id="IPR002156">
    <property type="entry name" value="RNaseH_domain"/>
</dbReference>
<evidence type="ECO:0000313" key="6">
    <source>
        <dbReference type="EMBL" id="GII91940.1"/>
    </source>
</evidence>
<dbReference type="InterPro" id="IPR050275">
    <property type="entry name" value="PGM_Phosphatase"/>
</dbReference>
<organism evidence="6 7">
    <name type="scientific">Sinosporangium siamense</name>
    <dbReference type="NCBI Taxonomy" id="1367973"/>
    <lineage>
        <taxon>Bacteria</taxon>
        <taxon>Bacillati</taxon>
        <taxon>Actinomycetota</taxon>
        <taxon>Actinomycetes</taxon>
        <taxon>Streptosporangiales</taxon>
        <taxon>Streptosporangiaceae</taxon>
        <taxon>Sinosporangium</taxon>
    </lineage>
</organism>
<dbReference type="GO" id="GO:0016791">
    <property type="term" value="F:phosphatase activity"/>
    <property type="evidence" value="ECO:0007669"/>
    <property type="project" value="TreeGrafter"/>
</dbReference>
<evidence type="ECO:0000256" key="3">
    <source>
        <dbReference type="PIRSR" id="PIRSR613078-2"/>
    </source>
</evidence>
<dbReference type="NCBIfam" id="NF005567">
    <property type="entry name" value="PRK07238.1"/>
    <property type="match status" value="1"/>
</dbReference>
<dbReference type="InterPro" id="IPR013078">
    <property type="entry name" value="His_Pase_superF_clade-1"/>
</dbReference>
<dbReference type="GO" id="GO:0003676">
    <property type="term" value="F:nucleic acid binding"/>
    <property type="evidence" value="ECO:0007669"/>
    <property type="project" value="InterPro"/>
</dbReference>
<feature type="active site" description="Proton donor/acceptor" evidence="2">
    <location>
        <position position="316"/>
    </location>
</feature>
<dbReference type="Proteomes" id="UP000606172">
    <property type="component" value="Unassembled WGS sequence"/>
</dbReference>
<gene>
    <name evidence="6" type="ORF">Ssi02_21710</name>
</gene>
<dbReference type="InterPro" id="IPR029033">
    <property type="entry name" value="His_PPase_superfam"/>
</dbReference>
<evidence type="ECO:0000256" key="2">
    <source>
        <dbReference type="PIRSR" id="PIRSR613078-1"/>
    </source>
</evidence>
<dbReference type="GO" id="GO:0004523">
    <property type="term" value="F:RNA-DNA hybrid ribonuclease activity"/>
    <property type="evidence" value="ECO:0007669"/>
    <property type="project" value="InterPro"/>
</dbReference>
<dbReference type="PIRSF" id="PIRSF036922">
    <property type="entry name" value="RNaseH_PGAM"/>
    <property type="match status" value="1"/>
</dbReference>
<dbReference type="GO" id="GO:0005737">
    <property type="term" value="C:cytoplasm"/>
    <property type="evidence" value="ECO:0007669"/>
    <property type="project" value="TreeGrafter"/>
</dbReference>
<keyword evidence="7" id="KW-1185">Reference proteome</keyword>
<feature type="domain" description="RNase H type-1" evidence="5">
    <location>
        <begin position="1"/>
        <end position="137"/>
    </location>
</feature>
<dbReference type="Pfam" id="PF00300">
    <property type="entry name" value="His_Phos_1"/>
    <property type="match status" value="1"/>
</dbReference>
<evidence type="ECO:0000259" key="5">
    <source>
        <dbReference type="PROSITE" id="PS50879"/>
    </source>
</evidence>
<dbReference type="PANTHER" id="PTHR48100">
    <property type="entry name" value="BROAD-SPECIFICITY PHOSPHATASE YOR283W-RELATED"/>
    <property type="match status" value="1"/>
</dbReference>
<dbReference type="SUPFAM" id="SSF53254">
    <property type="entry name" value="Phosphoglycerate mutase-like"/>
    <property type="match status" value="1"/>
</dbReference>
<reference evidence="6" key="1">
    <citation type="submission" date="2021-01" db="EMBL/GenBank/DDBJ databases">
        <title>Whole genome shotgun sequence of Sinosporangium siamense NBRC 109515.</title>
        <authorList>
            <person name="Komaki H."/>
            <person name="Tamura T."/>
        </authorList>
    </citation>
    <scope>NUCLEOTIDE SEQUENCE</scope>
    <source>
        <strain evidence="6">NBRC 109515</strain>
    </source>
</reference>